<sequence>MSTEDGLRSLVAQHPVLTAMAAGLIAGAVAAGSDKVLDRLVSTKQKRRDRRVREAPAHQMAGPYLASKLLGRRLSAVEKKRASAGFSILYGLGWGIIHGRLAAKFPRLTRWGGLPFAVPFFCACDGVIAPLLGVSPTLRHIPWQPSAKELGNHVAWTAAAELVHRVAGERS</sequence>
<gene>
    <name evidence="2" type="ORF">JFN90_16205</name>
</gene>
<feature type="transmembrane region" description="Helical" evidence="1">
    <location>
        <begin position="16"/>
        <end position="37"/>
    </location>
</feature>
<proteinExistence type="predicted"/>
<dbReference type="EMBL" id="JAEMHK010000013">
    <property type="protein sequence ID" value="MBJ6801674.1"/>
    <property type="molecule type" value="Genomic_DNA"/>
</dbReference>
<name>A0ABS0YUM1_9BACT</name>
<comment type="caution">
    <text evidence="2">The sequence shown here is derived from an EMBL/GenBank/DDBJ whole genome shotgun (WGS) entry which is preliminary data.</text>
</comment>
<accession>A0ABS0YUM1</accession>
<dbReference type="RefSeq" id="WP_199396171.1">
    <property type="nucleotide sequence ID" value="NZ_JAEMHK010000013.1"/>
</dbReference>
<dbReference type="Proteomes" id="UP000641025">
    <property type="component" value="Unassembled WGS sequence"/>
</dbReference>
<keyword evidence="1" id="KW-0472">Membrane</keyword>
<organism evidence="2 3">
    <name type="scientific">Geomonas propionica</name>
    <dbReference type="NCBI Taxonomy" id="2798582"/>
    <lineage>
        <taxon>Bacteria</taxon>
        <taxon>Pseudomonadati</taxon>
        <taxon>Thermodesulfobacteriota</taxon>
        <taxon>Desulfuromonadia</taxon>
        <taxon>Geobacterales</taxon>
        <taxon>Geobacteraceae</taxon>
        <taxon>Geomonas</taxon>
    </lineage>
</organism>
<keyword evidence="1" id="KW-1133">Transmembrane helix</keyword>
<keyword evidence="3" id="KW-1185">Reference proteome</keyword>
<evidence type="ECO:0000313" key="3">
    <source>
        <dbReference type="Proteomes" id="UP000641025"/>
    </source>
</evidence>
<reference evidence="2 3" key="1">
    <citation type="submission" date="2020-12" db="EMBL/GenBank/DDBJ databases">
        <title>Geomonas sp. Red259, isolated from paddy soil.</title>
        <authorList>
            <person name="Xu Z."/>
            <person name="Zhang Z."/>
            <person name="Masuda Y."/>
            <person name="Itoh H."/>
            <person name="Senoo K."/>
        </authorList>
    </citation>
    <scope>NUCLEOTIDE SEQUENCE [LARGE SCALE GENOMIC DNA]</scope>
    <source>
        <strain evidence="2 3">Red259</strain>
    </source>
</reference>
<feature type="transmembrane region" description="Helical" evidence="1">
    <location>
        <begin position="113"/>
        <end position="134"/>
    </location>
</feature>
<protein>
    <submittedName>
        <fullName evidence="2">DUF1440 domain-containing protein</fullName>
    </submittedName>
</protein>
<evidence type="ECO:0000313" key="2">
    <source>
        <dbReference type="EMBL" id="MBJ6801674.1"/>
    </source>
</evidence>
<feature type="transmembrane region" description="Helical" evidence="1">
    <location>
        <begin position="82"/>
        <end position="101"/>
    </location>
</feature>
<evidence type="ECO:0000256" key="1">
    <source>
        <dbReference type="SAM" id="Phobius"/>
    </source>
</evidence>
<keyword evidence="1" id="KW-0812">Transmembrane</keyword>